<proteinExistence type="predicted"/>
<reference evidence="1" key="1">
    <citation type="submission" date="2019-11" db="EMBL/GenBank/DDBJ databases">
        <authorList>
            <person name="Feng L."/>
        </authorList>
    </citation>
    <scope>NUCLEOTIDE SEQUENCE</scope>
    <source>
        <strain evidence="1">BfaecisLFYP10</strain>
    </source>
</reference>
<dbReference type="InterPro" id="IPR009003">
    <property type="entry name" value="Peptidase_S1_PA"/>
</dbReference>
<dbReference type="AlphaFoldDB" id="A0A6N2V1K4"/>
<dbReference type="EMBL" id="CACRSZ010000049">
    <property type="protein sequence ID" value="VYT24585.1"/>
    <property type="molecule type" value="Genomic_DNA"/>
</dbReference>
<gene>
    <name evidence="1" type="ORF">BFLFYP10_01970</name>
</gene>
<accession>A0A6N2V1K4</accession>
<sequence length="284" mass="33400">MKTNGLQVDTEEFVKQIINEKILNHTIQLFRKINKEMKPYGSGVFCKIYDDYFIFTASHVADYLDDNDNHLYIRIEAKRWISLGGEVHRTEIEESGGLDLAYVKLQKNVGLILNKIYLCLETNKLSIHRHRYTNRTNYCILGYPEKNYKIQDGIIRTGLSYLVLPASDDKPYEYYKLPKEHFFITNLHGKVTDMFTGKKKKLDSRLNGISGCGLWYFDLIYDSNTQKIGIDYRLIGIVTDLKKSKYYCLVANKIHHIINALRVFEQYQFVEKDSKYVHEFYPKD</sequence>
<evidence type="ECO:0008006" key="2">
    <source>
        <dbReference type="Google" id="ProtNLM"/>
    </source>
</evidence>
<organism evidence="1">
    <name type="scientific">Bacteroides faecis</name>
    <dbReference type="NCBI Taxonomy" id="674529"/>
    <lineage>
        <taxon>Bacteria</taxon>
        <taxon>Pseudomonadati</taxon>
        <taxon>Bacteroidota</taxon>
        <taxon>Bacteroidia</taxon>
        <taxon>Bacteroidales</taxon>
        <taxon>Bacteroidaceae</taxon>
        <taxon>Bacteroides</taxon>
    </lineage>
</organism>
<name>A0A6N2V1K4_9BACE</name>
<evidence type="ECO:0000313" key="1">
    <source>
        <dbReference type="EMBL" id="VYT24585.1"/>
    </source>
</evidence>
<protein>
    <recommendedName>
        <fullName evidence="2">Trypsin-like peptidase domain-containing protein</fullName>
    </recommendedName>
</protein>
<dbReference type="RefSeq" id="WP_156729785.1">
    <property type="nucleotide sequence ID" value="NZ_CACRSZ010000049.1"/>
</dbReference>
<dbReference type="SUPFAM" id="SSF50494">
    <property type="entry name" value="Trypsin-like serine proteases"/>
    <property type="match status" value="1"/>
</dbReference>